<dbReference type="EMBL" id="UZAF01018099">
    <property type="protein sequence ID" value="VDO47982.1"/>
    <property type="molecule type" value="Genomic_DNA"/>
</dbReference>
<sequence>MKNWSRVSNFRKEFRAFIVENYNKKVKEIAQCEKLNYKRLKSFNKRNKEKLELAAALNAQRRAESGELTEEGGADMKEDYGTKIGALMFVPEHRLVLGSSELVTVKAKVFMIPGGFWVRMAETRYDGSSTGRHAHILKLLHPTVTLLAESKDPNLDCDTRYRLAEGLRFLEIFKLTDVL</sequence>
<evidence type="ECO:0000313" key="2">
    <source>
        <dbReference type="Proteomes" id="UP000268014"/>
    </source>
</evidence>
<reference evidence="3" key="1">
    <citation type="submission" date="2017-02" db="UniProtKB">
        <authorList>
            <consortium name="WormBaseParasite"/>
        </authorList>
    </citation>
    <scope>IDENTIFICATION</scope>
</reference>
<accession>A0A0N4WP80</accession>
<protein>
    <submittedName>
        <fullName evidence="3">60S ribosomal protein L7a</fullName>
    </submittedName>
</protein>
<keyword evidence="2" id="KW-1185">Reference proteome</keyword>
<dbReference type="WBParaSite" id="HPLM_0001315401-mRNA-1">
    <property type="protein sequence ID" value="HPLM_0001315401-mRNA-1"/>
    <property type="gene ID" value="HPLM_0001315401"/>
</dbReference>
<organism evidence="3">
    <name type="scientific">Haemonchus placei</name>
    <name type="common">Barber's pole worm</name>
    <dbReference type="NCBI Taxonomy" id="6290"/>
    <lineage>
        <taxon>Eukaryota</taxon>
        <taxon>Metazoa</taxon>
        <taxon>Ecdysozoa</taxon>
        <taxon>Nematoda</taxon>
        <taxon>Chromadorea</taxon>
        <taxon>Rhabditida</taxon>
        <taxon>Rhabditina</taxon>
        <taxon>Rhabditomorpha</taxon>
        <taxon>Strongyloidea</taxon>
        <taxon>Trichostrongylidae</taxon>
        <taxon>Haemonchus</taxon>
    </lineage>
</organism>
<reference evidence="1 2" key="2">
    <citation type="submission" date="2018-11" db="EMBL/GenBank/DDBJ databases">
        <authorList>
            <consortium name="Pathogen Informatics"/>
        </authorList>
    </citation>
    <scope>NUCLEOTIDE SEQUENCE [LARGE SCALE GENOMIC DNA]</scope>
    <source>
        <strain evidence="1 2">MHpl1</strain>
    </source>
</reference>
<dbReference type="STRING" id="6290.A0A0N4WP80"/>
<evidence type="ECO:0000313" key="1">
    <source>
        <dbReference type="EMBL" id="VDO47982.1"/>
    </source>
</evidence>
<name>A0A0N4WP80_HAEPC</name>
<dbReference type="Proteomes" id="UP000268014">
    <property type="component" value="Unassembled WGS sequence"/>
</dbReference>
<proteinExistence type="predicted"/>
<evidence type="ECO:0000313" key="3">
    <source>
        <dbReference type="WBParaSite" id="HPLM_0001315401-mRNA-1"/>
    </source>
</evidence>
<dbReference type="AlphaFoldDB" id="A0A0N4WP80"/>
<gene>
    <name evidence="1" type="ORF">HPLM_LOCUS13146</name>
</gene>